<dbReference type="OMA" id="VKISCFR"/>
<dbReference type="GeneID" id="4322605"/>
<dbReference type="EMBL" id="CH476604">
    <property type="protein sequence ID" value="EAU32144.1"/>
    <property type="molecule type" value="Genomic_DNA"/>
</dbReference>
<keyword evidence="2 3" id="KW-0808">Transferase</keyword>
<dbReference type="SUPFAM" id="SSF48256">
    <property type="entry name" value="Citrate synthase"/>
    <property type="match status" value="1"/>
</dbReference>
<dbReference type="InterPro" id="IPR016142">
    <property type="entry name" value="Citrate_synth-like_lrg_a-sub"/>
</dbReference>
<evidence type="ECO:0000313" key="5">
    <source>
        <dbReference type="Proteomes" id="UP000007963"/>
    </source>
</evidence>
<dbReference type="PANTHER" id="PTHR11739">
    <property type="entry name" value="CITRATE SYNTHASE"/>
    <property type="match status" value="1"/>
</dbReference>
<dbReference type="Gene3D" id="1.10.230.10">
    <property type="entry name" value="Cytochrome P450-Terp, domain 2"/>
    <property type="match status" value="1"/>
</dbReference>
<gene>
    <name evidence="4" type="ORF">ATEG_07882</name>
</gene>
<dbReference type="GO" id="GO:0006099">
    <property type="term" value="P:tricarboxylic acid cycle"/>
    <property type="evidence" value="ECO:0007669"/>
    <property type="project" value="TreeGrafter"/>
</dbReference>
<dbReference type="FunFam" id="1.10.230.10:FF:000013">
    <property type="entry name" value="Citrate synthase"/>
    <property type="match status" value="1"/>
</dbReference>
<dbReference type="OrthoDB" id="435022at2759"/>
<comment type="similarity">
    <text evidence="1 3">Belongs to the citrate synthase family.</text>
</comment>
<dbReference type="InterPro" id="IPR002020">
    <property type="entry name" value="Citrate_synthase"/>
</dbReference>
<evidence type="ECO:0000256" key="1">
    <source>
        <dbReference type="ARBA" id="ARBA00010566"/>
    </source>
</evidence>
<dbReference type="InterPro" id="IPR036969">
    <property type="entry name" value="Citrate_synthase_sf"/>
</dbReference>
<evidence type="ECO:0000256" key="3">
    <source>
        <dbReference type="RuleBase" id="RU000441"/>
    </source>
</evidence>
<name>Q0CEK2_ASPTN</name>
<protein>
    <recommendedName>
        <fullName evidence="3">Citrate synthase</fullName>
    </recommendedName>
</protein>
<dbReference type="GO" id="GO:0005759">
    <property type="term" value="C:mitochondrial matrix"/>
    <property type="evidence" value="ECO:0007669"/>
    <property type="project" value="TreeGrafter"/>
</dbReference>
<organism evidence="4 5">
    <name type="scientific">Aspergillus terreus (strain NIH 2624 / FGSC A1156)</name>
    <dbReference type="NCBI Taxonomy" id="341663"/>
    <lineage>
        <taxon>Eukaryota</taxon>
        <taxon>Fungi</taxon>
        <taxon>Dikarya</taxon>
        <taxon>Ascomycota</taxon>
        <taxon>Pezizomycotina</taxon>
        <taxon>Eurotiomycetes</taxon>
        <taxon>Eurotiomycetidae</taxon>
        <taxon>Eurotiales</taxon>
        <taxon>Aspergillaceae</taxon>
        <taxon>Aspergillus</taxon>
        <taxon>Aspergillus subgen. Circumdati</taxon>
    </lineage>
</organism>
<reference evidence="5" key="1">
    <citation type="submission" date="2005-09" db="EMBL/GenBank/DDBJ databases">
        <title>Annotation of the Aspergillus terreus NIH2624 genome.</title>
        <authorList>
            <person name="Birren B.W."/>
            <person name="Lander E.S."/>
            <person name="Galagan J.E."/>
            <person name="Nusbaum C."/>
            <person name="Devon K."/>
            <person name="Henn M."/>
            <person name="Ma L.-J."/>
            <person name="Jaffe D.B."/>
            <person name="Butler J."/>
            <person name="Alvarez P."/>
            <person name="Gnerre S."/>
            <person name="Grabherr M."/>
            <person name="Kleber M."/>
            <person name="Mauceli E.W."/>
            <person name="Brockman W."/>
            <person name="Rounsley S."/>
            <person name="Young S.K."/>
            <person name="LaButti K."/>
            <person name="Pushparaj V."/>
            <person name="DeCaprio D."/>
            <person name="Crawford M."/>
            <person name="Koehrsen M."/>
            <person name="Engels R."/>
            <person name="Montgomery P."/>
            <person name="Pearson M."/>
            <person name="Howarth C."/>
            <person name="Larson L."/>
            <person name="Luoma S."/>
            <person name="White J."/>
            <person name="Alvarado L."/>
            <person name="Kodira C.D."/>
            <person name="Zeng Q."/>
            <person name="Oleary S."/>
            <person name="Yandava C."/>
            <person name="Denning D.W."/>
            <person name="Nierman W.C."/>
            <person name="Milne T."/>
            <person name="Madden K."/>
        </authorList>
    </citation>
    <scope>NUCLEOTIDE SEQUENCE [LARGE SCALE GENOMIC DNA]</scope>
    <source>
        <strain evidence="5">NIH 2624 / FGSC A1156</strain>
    </source>
</reference>
<dbReference type="Pfam" id="PF00285">
    <property type="entry name" value="Citrate_synt"/>
    <property type="match status" value="1"/>
</dbReference>
<accession>Q0CEK2</accession>
<dbReference type="InterPro" id="IPR016143">
    <property type="entry name" value="Citrate_synth-like_sm_a-sub"/>
</dbReference>
<dbReference type="AlphaFoldDB" id="Q0CEK2"/>
<proteinExistence type="inferred from homology"/>
<dbReference type="GO" id="GO:0005975">
    <property type="term" value="P:carbohydrate metabolic process"/>
    <property type="evidence" value="ECO:0007669"/>
    <property type="project" value="TreeGrafter"/>
</dbReference>
<evidence type="ECO:0000313" key="4">
    <source>
        <dbReference type="EMBL" id="EAU32144.1"/>
    </source>
</evidence>
<dbReference type="RefSeq" id="XP_001216503.1">
    <property type="nucleotide sequence ID" value="XM_001216503.1"/>
</dbReference>
<dbReference type="Proteomes" id="UP000007963">
    <property type="component" value="Unassembled WGS sequence"/>
</dbReference>
<sequence>MAGLLNQPSATPDGVKISCFRRFALLNADHGMALSVFSALVTASSLPDPLSSVLSAVAAAYGPLHFGATETAHRTLREIGSPDNVPSFIEEVKNGRRKLFGYGHRAYKGVDPRVQPIQSILKDLDMSSNGLLKIAERIEQTASTDDYFLKRGLYPNADFYGNFVFTGIGFEPDMIPAAMLAQRIIGIMAHWREYMLNRGKLLRPSHIYTGDVKAAEISSKL</sequence>
<dbReference type="STRING" id="341663.Q0CEK2"/>
<dbReference type="VEuPathDB" id="FungiDB:ATEG_07882"/>
<evidence type="ECO:0000256" key="2">
    <source>
        <dbReference type="ARBA" id="ARBA00022679"/>
    </source>
</evidence>
<dbReference type="PRINTS" id="PR00143">
    <property type="entry name" value="CITRTSNTHASE"/>
</dbReference>
<dbReference type="Gene3D" id="1.10.580.10">
    <property type="entry name" value="Citrate Synthase, domain 1"/>
    <property type="match status" value="1"/>
</dbReference>
<dbReference type="PANTHER" id="PTHR11739:SF4">
    <property type="entry name" value="CITRATE SYNTHASE, PEROXISOMAL"/>
    <property type="match status" value="1"/>
</dbReference>
<dbReference type="HOGENOM" id="CLU_108993_0_0_1"/>
<dbReference type="eggNOG" id="KOG2617">
    <property type="taxonomic scope" value="Eukaryota"/>
</dbReference>
<dbReference type="GO" id="GO:0046912">
    <property type="term" value="F:acyltransferase activity, acyl groups converted into alkyl on transfer"/>
    <property type="evidence" value="ECO:0007669"/>
    <property type="project" value="InterPro"/>
</dbReference>